<feature type="transmembrane region" description="Helical" evidence="1">
    <location>
        <begin position="9"/>
        <end position="27"/>
    </location>
</feature>
<sequence length="173" mass="19795">MTKRDFLRLLIKFIALNLLITCLYTLITQVSYAINFNNLNTNILLAISMIPPLILFWVLITGSDKIISFLKLDKHFDDDHIIIGNMNLKGIYATVIIFIGAYLFVDHIADFIYQSILVFKDTISKQNPISTSHIPLKPMNYQTWITSGICITIGYLMLTNAKRLGGWLHKNND</sequence>
<dbReference type="EMBL" id="BRVO01000001">
    <property type="protein sequence ID" value="GLB47924.1"/>
    <property type="molecule type" value="Genomic_DNA"/>
</dbReference>
<accession>A0ABQ5MEV4</accession>
<feature type="transmembrane region" description="Helical" evidence="1">
    <location>
        <begin position="39"/>
        <end position="60"/>
    </location>
</feature>
<evidence type="ECO:0000256" key="1">
    <source>
        <dbReference type="SAM" id="Phobius"/>
    </source>
</evidence>
<protein>
    <submittedName>
        <fullName evidence="2">Uncharacterized protein</fullName>
    </submittedName>
</protein>
<keyword evidence="3" id="KW-1185">Reference proteome</keyword>
<keyword evidence="1" id="KW-0472">Membrane</keyword>
<dbReference type="RefSeq" id="WP_281763587.1">
    <property type="nucleotide sequence ID" value="NZ_BRVO01000001.1"/>
</dbReference>
<keyword evidence="1" id="KW-0812">Transmembrane</keyword>
<proteinExistence type="predicted"/>
<evidence type="ECO:0000313" key="3">
    <source>
        <dbReference type="Proteomes" id="UP001143543"/>
    </source>
</evidence>
<evidence type="ECO:0000313" key="2">
    <source>
        <dbReference type="EMBL" id="GLB47924.1"/>
    </source>
</evidence>
<name>A0ABQ5MEV4_9FLAO</name>
<gene>
    <name evidence="2" type="ORF">Y10_02920</name>
</gene>
<comment type="caution">
    <text evidence="2">The sequence shown here is derived from an EMBL/GenBank/DDBJ whole genome shotgun (WGS) entry which is preliminary data.</text>
</comment>
<organism evidence="2 3">
    <name type="scientific">Neptunitalea lumnitzerae</name>
    <dbReference type="NCBI Taxonomy" id="2965509"/>
    <lineage>
        <taxon>Bacteria</taxon>
        <taxon>Pseudomonadati</taxon>
        <taxon>Bacteroidota</taxon>
        <taxon>Flavobacteriia</taxon>
        <taxon>Flavobacteriales</taxon>
        <taxon>Flavobacteriaceae</taxon>
        <taxon>Neptunitalea</taxon>
    </lineage>
</organism>
<feature type="transmembrane region" description="Helical" evidence="1">
    <location>
        <begin position="81"/>
        <end position="105"/>
    </location>
</feature>
<reference evidence="2" key="1">
    <citation type="submission" date="2022-07" db="EMBL/GenBank/DDBJ databases">
        <title>Taxonomy of Novel Oxalotrophic and Methylotrophic Bacteria.</title>
        <authorList>
            <person name="Sahin N."/>
            <person name="Tani A."/>
        </authorList>
    </citation>
    <scope>NUCLEOTIDE SEQUENCE</scope>
    <source>
        <strain evidence="2">Y10</strain>
    </source>
</reference>
<keyword evidence="1" id="KW-1133">Transmembrane helix</keyword>
<dbReference type="Proteomes" id="UP001143543">
    <property type="component" value="Unassembled WGS sequence"/>
</dbReference>
<feature type="transmembrane region" description="Helical" evidence="1">
    <location>
        <begin position="141"/>
        <end position="158"/>
    </location>
</feature>